<accession>A0A4Y8A7K0</accession>
<dbReference type="EMBL" id="JACIEG010000008">
    <property type="protein sequence ID" value="MBB3971047.1"/>
    <property type="molecule type" value="Genomic_DNA"/>
</dbReference>
<organism evidence="2 3">
    <name type="scientific">Mucilaginibacter phyllosphaerae</name>
    <dbReference type="NCBI Taxonomy" id="1812349"/>
    <lineage>
        <taxon>Bacteria</taxon>
        <taxon>Pseudomonadati</taxon>
        <taxon>Bacteroidota</taxon>
        <taxon>Sphingobacteriia</taxon>
        <taxon>Sphingobacteriales</taxon>
        <taxon>Sphingobacteriaceae</taxon>
        <taxon>Mucilaginibacter</taxon>
    </lineage>
</organism>
<dbReference type="Proteomes" id="UP000297248">
    <property type="component" value="Unassembled WGS sequence"/>
</dbReference>
<protein>
    <submittedName>
        <fullName evidence="2">Uncharacterized protein</fullName>
    </submittedName>
</protein>
<dbReference type="Proteomes" id="UP000583101">
    <property type="component" value="Unassembled WGS sequence"/>
</dbReference>
<dbReference type="AlphaFoldDB" id="A0A4Y8A7K0"/>
<gene>
    <name evidence="2" type="ORF">E2R65_18645</name>
    <name evidence="1" type="ORF">GGR35_003674</name>
</gene>
<name>A0A4Y8A7K0_9SPHI</name>
<sequence length="124" mass="14219">MTGNVGIGTSNPTERLAVNGTIHTKEVKVDLTGWPDYVFNKDYKLPALSVVKQYIDLNHHLPEMPPERQVVDNGIKLGEMNRLLTKKVEELTLYLLAQQKEITELKQLFRTSVQNAPNRKRKKH</sequence>
<dbReference type="OrthoDB" id="758388at2"/>
<evidence type="ECO:0000313" key="1">
    <source>
        <dbReference type="EMBL" id="MBB3971047.1"/>
    </source>
</evidence>
<evidence type="ECO:0000313" key="2">
    <source>
        <dbReference type="EMBL" id="TEW63788.1"/>
    </source>
</evidence>
<reference evidence="2" key="2">
    <citation type="submission" date="2019-03" db="EMBL/GenBank/DDBJ databases">
        <authorList>
            <person name="Yan Y.-Q."/>
            <person name="Du Z.-J."/>
        </authorList>
    </citation>
    <scope>NUCLEOTIDE SEQUENCE</scope>
    <source>
        <strain evidence="2">PP-F2FG21</strain>
    </source>
</reference>
<evidence type="ECO:0000313" key="4">
    <source>
        <dbReference type="Proteomes" id="UP000583101"/>
    </source>
</evidence>
<dbReference type="RefSeq" id="WP_134338012.1">
    <property type="nucleotide sequence ID" value="NZ_BMCZ01000008.1"/>
</dbReference>
<keyword evidence="4" id="KW-1185">Reference proteome</keyword>
<reference evidence="2 3" key="1">
    <citation type="journal article" date="2016" name="Int. J. Syst. Evol. Microbiol.">
        <title>Proposal of Mucilaginibacter phyllosphaerae sp. nov. isolated from the phyllosphere of Galium album.</title>
        <authorList>
            <person name="Aydogan E.L."/>
            <person name="Busse H.J."/>
            <person name="Moser G."/>
            <person name="Muller C."/>
            <person name="Kampfer P."/>
            <person name="Glaeser S.P."/>
        </authorList>
    </citation>
    <scope>NUCLEOTIDE SEQUENCE [LARGE SCALE GENOMIC DNA]</scope>
    <source>
        <strain evidence="2 3">PP-F2FG21</strain>
    </source>
</reference>
<comment type="caution">
    <text evidence="2">The sequence shown here is derived from an EMBL/GenBank/DDBJ whole genome shotgun (WGS) entry which is preliminary data.</text>
</comment>
<proteinExistence type="predicted"/>
<evidence type="ECO:0000313" key="3">
    <source>
        <dbReference type="Proteomes" id="UP000297248"/>
    </source>
</evidence>
<reference evidence="1 4" key="3">
    <citation type="submission" date="2020-08" db="EMBL/GenBank/DDBJ databases">
        <title>Genomic Encyclopedia of Type Strains, Phase IV (KMG-IV): sequencing the most valuable type-strain genomes for metagenomic binning, comparative biology and taxonomic classification.</title>
        <authorList>
            <person name="Goeker M."/>
        </authorList>
    </citation>
    <scope>NUCLEOTIDE SEQUENCE [LARGE SCALE GENOMIC DNA]</scope>
    <source>
        <strain evidence="1 4">DSM 100995</strain>
    </source>
</reference>
<dbReference type="EMBL" id="SNQG01000008">
    <property type="protein sequence ID" value="TEW63788.1"/>
    <property type="molecule type" value="Genomic_DNA"/>
</dbReference>